<feature type="chain" id="PRO_5004215319" evidence="2">
    <location>
        <begin position="20"/>
        <end position="515"/>
    </location>
</feature>
<dbReference type="SUPFAM" id="SSF69318">
    <property type="entry name" value="Integrin alpha N-terminal domain"/>
    <property type="match status" value="1"/>
</dbReference>
<dbReference type="Gene3D" id="2.130.10.130">
    <property type="entry name" value="Integrin alpha, N-terminal"/>
    <property type="match status" value="2"/>
</dbReference>
<dbReference type="OrthoDB" id="6196624at2"/>
<evidence type="ECO:0000256" key="2">
    <source>
        <dbReference type="SAM" id="SignalP"/>
    </source>
</evidence>
<name>Q2S8C4_HAHCH</name>
<dbReference type="InterPro" id="IPR013517">
    <property type="entry name" value="FG-GAP"/>
</dbReference>
<evidence type="ECO:0000256" key="1">
    <source>
        <dbReference type="ARBA" id="ARBA00022729"/>
    </source>
</evidence>
<dbReference type="EMBL" id="CP000155">
    <property type="protein sequence ID" value="ABC33100.1"/>
    <property type="molecule type" value="Genomic_DNA"/>
</dbReference>
<keyword evidence="4" id="KW-1185">Reference proteome</keyword>
<dbReference type="STRING" id="349521.HCH_06456"/>
<sequence>MKTPLIGLTLMLEAGAVLAQPLATDIYGRPLGDDRLTPPMLAPRLATVEAMKFTAEEGSGFTVGAAYKPGKTWIDAVGFGDVDGDGDMELVAVSSFYFDAENDYSVFVFHPTSAGLGEPTRIGYQATGNRNGLSIADLDGDGAEEIIVGHAQGLSVLTHDGAGGFQTSLVGSAAADTLDAVDINRDGIPDLIGLPWSAPATQYFGAGDGSVAYQTTLATNASGYNDQALGDFNHDGAMDLAIMSGQGSGPDFSLHLHDGADAFTAAAPFYLDLNDSASGIASGDFNGDGRDDLAIARGRNSPTYLWVYLQNAAGAMDTPVQLTSHDIPETLRAVDLDGNGYDDILVLHGGWNTLGVYLNGPDGLGEEIRVSIPYASHYDPEGLAVADTDGDGCPDMIAIADYNHGVAPVTFKLCETPPQPTTGSFEGSIGWEPVYHEVTVSGGKIDAQLRFSGRRNDMDLYLYNPDGALVASAATNEAPEKLSYDTEGVVGTYKFKIVSRKSRVANFSLDYVYLP</sequence>
<organism evidence="3 4">
    <name type="scientific">Hahella chejuensis (strain KCTC 2396)</name>
    <dbReference type="NCBI Taxonomy" id="349521"/>
    <lineage>
        <taxon>Bacteria</taxon>
        <taxon>Pseudomonadati</taxon>
        <taxon>Pseudomonadota</taxon>
        <taxon>Gammaproteobacteria</taxon>
        <taxon>Oceanospirillales</taxon>
        <taxon>Hahellaceae</taxon>
        <taxon>Hahella</taxon>
    </lineage>
</organism>
<dbReference type="AlphaFoldDB" id="Q2S8C4"/>
<dbReference type="PANTHER" id="PTHR46580:SF4">
    <property type="entry name" value="ATP_GTP-BINDING PROTEIN"/>
    <property type="match status" value="1"/>
</dbReference>
<dbReference type="RefSeq" id="WP_011400152.1">
    <property type="nucleotide sequence ID" value="NC_007645.1"/>
</dbReference>
<gene>
    <name evidence="3" type="ordered locus">HCH_06456</name>
</gene>
<dbReference type="Pfam" id="PF13517">
    <property type="entry name" value="FG-GAP_3"/>
    <property type="match status" value="2"/>
</dbReference>
<dbReference type="KEGG" id="hch:HCH_06456"/>
<dbReference type="Proteomes" id="UP000000238">
    <property type="component" value="Chromosome"/>
</dbReference>
<dbReference type="Gene3D" id="2.60.120.380">
    <property type="match status" value="1"/>
</dbReference>
<dbReference type="InterPro" id="IPR028994">
    <property type="entry name" value="Integrin_alpha_N"/>
</dbReference>
<evidence type="ECO:0000313" key="3">
    <source>
        <dbReference type="EMBL" id="ABC33100.1"/>
    </source>
</evidence>
<proteinExistence type="predicted"/>
<accession>Q2S8C4</accession>
<reference evidence="3 4" key="1">
    <citation type="journal article" date="2005" name="Nucleic Acids Res.">
        <title>Genomic blueprint of Hahella chejuensis, a marine microbe producing an algicidal agent.</title>
        <authorList>
            <person name="Jeong H."/>
            <person name="Yim J.H."/>
            <person name="Lee C."/>
            <person name="Choi S.-H."/>
            <person name="Park Y.K."/>
            <person name="Yoon S.H."/>
            <person name="Hur C.-G."/>
            <person name="Kang H.-Y."/>
            <person name="Kim D."/>
            <person name="Lee H.H."/>
            <person name="Park K.H."/>
            <person name="Park S.-H."/>
            <person name="Park H.-S."/>
            <person name="Lee H.K."/>
            <person name="Oh T.K."/>
            <person name="Kim J.F."/>
        </authorList>
    </citation>
    <scope>NUCLEOTIDE SEQUENCE [LARGE SCALE GENOMIC DNA]</scope>
    <source>
        <strain evidence="3 4">KCTC 2396</strain>
    </source>
</reference>
<protein>
    <submittedName>
        <fullName evidence="3">Protein containing FG-GAP repeats</fullName>
    </submittedName>
</protein>
<keyword evidence="1 2" id="KW-0732">Signal</keyword>
<evidence type="ECO:0000313" key="4">
    <source>
        <dbReference type="Proteomes" id="UP000000238"/>
    </source>
</evidence>
<dbReference type="eggNOG" id="COG3391">
    <property type="taxonomic scope" value="Bacteria"/>
</dbReference>
<feature type="signal peptide" evidence="2">
    <location>
        <begin position="1"/>
        <end position="19"/>
    </location>
</feature>
<dbReference type="HOGENOM" id="CLU_528699_0_0_6"/>
<dbReference type="PANTHER" id="PTHR46580">
    <property type="entry name" value="SENSOR KINASE-RELATED"/>
    <property type="match status" value="1"/>
</dbReference>